<feature type="region of interest" description="Disordered" evidence="1">
    <location>
        <begin position="165"/>
        <end position="203"/>
    </location>
</feature>
<accession>A0A9P1CXY5</accession>
<dbReference type="AlphaFoldDB" id="A0A9P1CXY5"/>
<evidence type="ECO:0000313" key="2">
    <source>
        <dbReference type="EMBL" id="CAI3999774.1"/>
    </source>
</evidence>
<name>A0A9P1CXY5_9DINO</name>
<organism evidence="2">
    <name type="scientific">Cladocopium goreaui</name>
    <dbReference type="NCBI Taxonomy" id="2562237"/>
    <lineage>
        <taxon>Eukaryota</taxon>
        <taxon>Sar</taxon>
        <taxon>Alveolata</taxon>
        <taxon>Dinophyceae</taxon>
        <taxon>Suessiales</taxon>
        <taxon>Symbiodiniaceae</taxon>
        <taxon>Cladocopium</taxon>
    </lineage>
</organism>
<keyword evidence="4" id="KW-0695">RNA-directed DNA polymerase</keyword>
<protein>
    <submittedName>
        <fullName evidence="4">Reverse transcriptase domain-containing protein</fullName>
    </submittedName>
</protein>
<dbReference type="EMBL" id="CAMXCT010002676">
    <property type="protein sequence ID" value="CAI3999774.1"/>
    <property type="molecule type" value="Genomic_DNA"/>
</dbReference>
<keyword evidence="4" id="KW-0808">Transferase</keyword>
<dbReference type="OrthoDB" id="6103391at2759"/>
<evidence type="ECO:0000313" key="3">
    <source>
        <dbReference type="EMBL" id="CAL1153149.1"/>
    </source>
</evidence>
<keyword evidence="4" id="KW-0548">Nucleotidyltransferase</keyword>
<comment type="caution">
    <text evidence="2">The sequence shown here is derived from an EMBL/GenBank/DDBJ whole genome shotgun (WGS) entry which is preliminary data.</text>
</comment>
<dbReference type="EMBL" id="CAMXCT020002676">
    <property type="protein sequence ID" value="CAL1153149.1"/>
    <property type="molecule type" value="Genomic_DNA"/>
</dbReference>
<evidence type="ECO:0000256" key="1">
    <source>
        <dbReference type="SAM" id="MobiDB-lite"/>
    </source>
</evidence>
<dbReference type="Proteomes" id="UP001152797">
    <property type="component" value="Unassembled WGS sequence"/>
</dbReference>
<dbReference type="GO" id="GO:0003964">
    <property type="term" value="F:RNA-directed DNA polymerase activity"/>
    <property type="evidence" value="ECO:0007669"/>
    <property type="project" value="UniProtKB-KW"/>
</dbReference>
<proteinExistence type="predicted"/>
<evidence type="ECO:0000313" key="5">
    <source>
        <dbReference type="Proteomes" id="UP001152797"/>
    </source>
</evidence>
<sequence length="1211" mass="135150">MHQTKPGNCLEWLPWKSLVSEENWNRAQEAKVSKTFKPGSALLASALVEDVPELDDIQGNPFFLSRVLEVRRNAYVLVGIAHLGAWKEIDSKVMDHYTKTYSESSGLRPPSLQEFLQCDRKLWETIFHLVNAEQWELNQALLEVSRVRSDIPTLFMPRPRALSISKGGKSKGKLAWRPNPYDKPAGKGKTKGKGGKADSAKAPAWPDHWAKTLITPDGASQEAVLAICPTKLQSIQSCTLDPGVYLTSQLQTQCLIVSLLRQALRFTNTITTAVASLRCQCLQPLDTSLGDRTRDLLDSDTFHALTKLVTSGLLAFMWVAPPCLPDQESFSILQGTLSLMELAFLNGAHVVFAQPSNAISWQQPLLHEWLHRIPHHMISVAQCQYVPLGQATVQSWQVATTCSLLLETQSQCLHHEMHPPIQVQRHPRSGSVSFPEHLCLEIALALRPLFAQHEEGPVLTPWGVAMQELPLRLPSKASDENFMVADGGGVDSTGDWTVPHAPDYLADLRRAWLLYGLRNKILPRISISRPTNFETLLSAEEVADLSSIFQRFAHDFNIDPSTEVAQDQPFRLEFFSAFNQITRDVDAVLPSLLRDGVSTGVQASIPPSQVWIQHVPSVDLASQLVSHFDNWGSATDHPDIVAQLIQQELDDQFVECLGFTTDLDPEMRQKLVFGKLGVAFSDNRKPRLVLDITISGVNPRTSIQEKVFYPTVADVRETFSAQPERQQYLGFLVDIRAAHKCIKVKPSERGLAAFTWQGKAYRYKTCHFGATYSAYWWSRASAMIQRHIHILLLEVCLPTRSGSGREIEFSRICAKIIAEMAAETAAVAVAQTGETQNTEVALTDATPDTEAYNTVIEMLKLLKSRELELSVTQLGLLESVTRQMLDRNSALEKKCTHQLLNHTELSRTTVDPLYLCRTTRPTATTKCNSFGLGLLVAQKTGYESTDDVWTGVLSPNSVFPGLSTAHYAYSEAELRLYSQPLQRVTTEYTHLTDRQVDYPVFLSLPLTLSDLALATGEIPTEWFDRSLCNLWTDLRSALLYSALQLWKGQENFQKYSTEPLRVAAVWLERTKVAGLKQFNRGYFSHSYVNATGAVNFELTDLETESSQAFQTAYTLADFADSLSKELNGARYCNAHRRFLFGHLPLTQFQMEKPGLASTPAELKKFTWDYNYGSGTAALPITETGTDLKVDIHISGLGLSSTDTVITVKKAD</sequence>
<keyword evidence="5" id="KW-1185">Reference proteome</keyword>
<evidence type="ECO:0000313" key="4">
    <source>
        <dbReference type="EMBL" id="CAL4787086.1"/>
    </source>
</evidence>
<gene>
    <name evidence="2" type="ORF">C1SCF055_LOCUS25948</name>
</gene>
<reference evidence="3" key="2">
    <citation type="submission" date="2024-04" db="EMBL/GenBank/DDBJ databases">
        <authorList>
            <person name="Chen Y."/>
            <person name="Shah S."/>
            <person name="Dougan E. K."/>
            <person name="Thang M."/>
            <person name="Chan C."/>
        </authorList>
    </citation>
    <scope>NUCLEOTIDE SEQUENCE [LARGE SCALE GENOMIC DNA]</scope>
</reference>
<dbReference type="EMBL" id="CAMXCT030002676">
    <property type="protein sequence ID" value="CAL4787086.1"/>
    <property type="molecule type" value="Genomic_DNA"/>
</dbReference>
<reference evidence="2" key="1">
    <citation type="submission" date="2022-10" db="EMBL/GenBank/DDBJ databases">
        <authorList>
            <person name="Chen Y."/>
            <person name="Dougan E. K."/>
            <person name="Chan C."/>
            <person name="Rhodes N."/>
            <person name="Thang M."/>
        </authorList>
    </citation>
    <scope>NUCLEOTIDE SEQUENCE</scope>
</reference>